<dbReference type="PANTHER" id="PTHR30462">
    <property type="entry name" value="INTERMEMBRANE TRANSPORT PROTEIN PQIB-RELATED"/>
    <property type="match status" value="1"/>
</dbReference>
<dbReference type="NCBIfam" id="TIGR00155">
    <property type="entry name" value="pqiA_fam"/>
    <property type="match status" value="1"/>
</dbReference>
<feature type="transmembrane region" description="Helical" evidence="8">
    <location>
        <begin position="97"/>
        <end position="123"/>
    </location>
</feature>
<feature type="transmembrane region" description="Helical" evidence="8">
    <location>
        <begin position="154"/>
        <end position="175"/>
    </location>
</feature>
<gene>
    <name evidence="9" type="ORF">PUN32_01525</name>
</gene>
<evidence type="ECO:0000313" key="10">
    <source>
        <dbReference type="Proteomes" id="UP001216189"/>
    </source>
</evidence>
<dbReference type="EMBL" id="JARBFT010000001">
    <property type="protein sequence ID" value="MDE1513692.1"/>
    <property type="molecule type" value="Genomic_DNA"/>
</dbReference>
<dbReference type="Pfam" id="PF04403">
    <property type="entry name" value="PqiA"/>
    <property type="match status" value="2"/>
</dbReference>
<name>A0ABT5UY16_9VIBR</name>
<feature type="transmembrane region" description="Helical" evidence="8">
    <location>
        <begin position="306"/>
        <end position="330"/>
    </location>
</feature>
<dbReference type="RefSeq" id="WP_274721444.1">
    <property type="nucleotide sequence ID" value="NZ_JARBFT010000001.1"/>
</dbReference>
<keyword evidence="3" id="KW-1003">Cell membrane</keyword>
<dbReference type="PANTHER" id="PTHR30462:SF3">
    <property type="entry name" value="INTERMEMBRANE TRANSPORT PROTEIN PQIA"/>
    <property type="match status" value="1"/>
</dbReference>
<evidence type="ECO:0000256" key="2">
    <source>
        <dbReference type="ARBA" id="ARBA00007555"/>
    </source>
</evidence>
<keyword evidence="5 8" id="KW-0812">Transmembrane</keyword>
<evidence type="ECO:0000256" key="4">
    <source>
        <dbReference type="ARBA" id="ARBA00022519"/>
    </source>
</evidence>
<sequence length="438" mass="49358">MTTDKNQHNLISCDECGLVTRLPSLAQGQIARCPRCHHPLTQSHKHPYQTVIALALSCLSLLALSLMFPFLSFSIQGLTQEITLLNAAKMLGEYQNILLALLLFTTVILLPALYLLLILTVYYQAAQTQRRSLSKREVKIATYGCRLLFKVQPWLMVDVFLIGVLVSLIKIASLAEVAMGNSFWAFCLFSVLLVKTVSLIDRYWLWQHFIAAQPTHNVQAGETHCSDNHTNCHCCQQINPLTSAKKPRCVRCGSRLHAYHPQLNLQYAWALLLAAVIFYIPANLYPMMYTVSLGKSEGSTIMQGVILLWQLGSYPIAMVIFIASIFIPIAKMFALGWLYWQAGQLNIFPEHQNLKRLKVYRVTELIGRWSMIDIFVVAILVALVQLNNLMAIYPGPAALSFAAVVILTMLSAMIFDSKILWQQPAPHQPKCTKKAFYE</sequence>
<dbReference type="Proteomes" id="UP001216189">
    <property type="component" value="Unassembled WGS sequence"/>
</dbReference>
<dbReference type="InterPro" id="IPR005219">
    <property type="entry name" value="PqiA-like_proteobact"/>
</dbReference>
<evidence type="ECO:0000256" key="8">
    <source>
        <dbReference type="SAM" id="Phobius"/>
    </source>
</evidence>
<keyword evidence="6 8" id="KW-1133">Transmembrane helix</keyword>
<feature type="transmembrane region" description="Helical" evidence="8">
    <location>
        <begin position="181"/>
        <end position="200"/>
    </location>
</feature>
<protein>
    <submittedName>
        <fullName evidence="9">Paraquat-inducible protein A</fullName>
    </submittedName>
</protein>
<reference evidence="9 10" key="1">
    <citation type="submission" date="2023-02" db="EMBL/GenBank/DDBJ databases">
        <title>Vibrio intestini sp. nov., a close relative of Vibrio cholerae isolated from the intestine of Healthy Culter dabryi.</title>
        <authorList>
            <person name="Wu N."/>
        </authorList>
    </citation>
    <scope>NUCLEOTIDE SEQUENCE [LARGE SCALE GENOMIC DNA]</scope>
    <source>
        <strain evidence="9 10">DSL-7</strain>
    </source>
</reference>
<keyword evidence="4" id="KW-0997">Cell inner membrane</keyword>
<evidence type="ECO:0000256" key="1">
    <source>
        <dbReference type="ARBA" id="ARBA00004429"/>
    </source>
</evidence>
<feature type="transmembrane region" description="Helical" evidence="8">
    <location>
        <begin position="365"/>
        <end position="386"/>
    </location>
</feature>
<comment type="similarity">
    <text evidence="2">Belongs to the PqiA family.</text>
</comment>
<keyword evidence="10" id="KW-1185">Reference proteome</keyword>
<feature type="transmembrane region" description="Helical" evidence="8">
    <location>
        <begin position="267"/>
        <end position="286"/>
    </location>
</feature>
<proteinExistence type="inferred from homology"/>
<comment type="subcellular location">
    <subcellularLocation>
        <location evidence="1">Cell inner membrane</location>
        <topology evidence="1">Multi-pass membrane protein</topology>
    </subcellularLocation>
</comment>
<evidence type="ECO:0000256" key="7">
    <source>
        <dbReference type="ARBA" id="ARBA00023136"/>
    </source>
</evidence>
<evidence type="ECO:0000256" key="5">
    <source>
        <dbReference type="ARBA" id="ARBA00022692"/>
    </source>
</evidence>
<feature type="transmembrane region" description="Helical" evidence="8">
    <location>
        <begin position="51"/>
        <end position="77"/>
    </location>
</feature>
<feature type="transmembrane region" description="Helical" evidence="8">
    <location>
        <begin position="392"/>
        <end position="415"/>
    </location>
</feature>
<dbReference type="InterPro" id="IPR007498">
    <property type="entry name" value="PqiA-like"/>
</dbReference>
<accession>A0ABT5UY16</accession>
<keyword evidence="7 8" id="KW-0472">Membrane</keyword>
<evidence type="ECO:0000256" key="3">
    <source>
        <dbReference type="ARBA" id="ARBA00022475"/>
    </source>
</evidence>
<evidence type="ECO:0000313" key="9">
    <source>
        <dbReference type="EMBL" id="MDE1513692.1"/>
    </source>
</evidence>
<organism evidence="9 10">
    <name type="scientific">Vibrio chanodichtyis</name>
    <dbReference type="NCBI Taxonomy" id="3027932"/>
    <lineage>
        <taxon>Bacteria</taxon>
        <taxon>Pseudomonadati</taxon>
        <taxon>Pseudomonadota</taxon>
        <taxon>Gammaproteobacteria</taxon>
        <taxon>Vibrionales</taxon>
        <taxon>Vibrionaceae</taxon>
        <taxon>Vibrio</taxon>
    </lineage>
</organism>
<evidence type="ECO:0000256" key="6">
    <source>
        <dbReference type="ARBA" id="ARBA00022989"/>
    </source>
</evidence>
<comment type="caution">
    <text evidence="9">The sequence shown here is derived from an EMBL/GenBank/DDBJ whole genome shotgun (WGS) entry which is preliminary data.</text>
</comment>
<dbReference type="InterPro" id="IPR051800">
    <property type="entry name" value="PqiA-PqiB_transport"/>
</dbReference>